<feature type="transmembrane region" description="Helical" evidence="2">
    <location>
        <begin position="135"/>
        <end position="155"/>
    </location>
</feature>
<feature type="transmembrane region" description="Helical" evidence="2">
    <location>
        <begin position="81"/>
        <end position="104"/>
    </location>
</feature>
<accession>A0ABM1DBT3</accession>
<dbReference type="InterPro" id="IPR028164">
    <property type="entry name" value="TMEM61"/>
</dbReference>
<dbReference type="PANTHER" id="PTHR37151">
    <property type="entry name" value="TRANSMEMBRANE PROTEIN 61"/>
    <property type="match status" value="1"/>
</dbReference>
<feature type="transmembrane region" description="Helical" evidence="2">
    <location>
        <begin position="7"/>
        <end position="28"/>
    </location>
</feature>
<feature type="region of interest" description="Disordered" evidence="1">
    <location>
        <begin position="234"/>
        <end position="254"/>
    </location>
</feature>
<dbReference type="GeneID" id="101404492"/>
<proteinExistence type="predicted"/>
<keyword evidence="2" id="KW-1133">Transmembrane helix</keyword>
<keyword evidence="2 4" id="KW-0812">Transmembrane</keyword>
<dbReference type="Pfam" id="PF15105">
    <property type="entry name" value="TMEM61"/>
    <property type="match status" value="1"/>
</dbReference>
<reference evidence="4" key="1">
    <citation type="submission" date="2025-08" db="UniProtKB">
        <authorList>
            <consortium name="RefSeq"/>
        </authorList>
    </citation>
    <scope>IDENTIFICATION</scope>
</reference>
<evidence type="ECO:0000313" key="3">
    <source>
        <dbReference type="Proteomes" id="UP000694910"/>
    </source>
</evidence>
<gene>
    <name evidence="4" type="primary">LOC101404492</name>
</gene>
<organism evidence="3 4">
    <name type="scientific">Ceratotherium simum simum</name>
    <name type="common">Southern white rhinoceros</name>
    <dbReference type="NCBI Taxonomy" id="73337"/>
    <lineage>
        <taxon>Eukaryota</taxon>
        <taxon>Metazoa</taxon>
        <taxon>Chordata</taxon>
        <taxon>Craniata</taxon>
        <taxon>Vertebrata</taxon>
        <taxon>Euteleostomi</taxon>
        <taxon>Mammalia</taxon>
        <taxon>Eutheria</taxon>
        <taxon>Laurasiatheria</taxon>
        <taxon>Perissodactyla</taxon>
        <taxon>Rhinocerotidae</taxon>
        <taxon>Ceratotherium</taxon>
    </lineage>
</organism>
<name>A0ABM1DBT3_CERSS</name>
<sequence length="254" mass="26937">MTMVVEVVVEVTAAVMMVVLVLVIMRVTEVVVEVLVVVKLVVMLVVLVVETVVVMVLMVVVTVLVLMVIMAMCDGRRVASTLRYCMTVGGTVLLVAGTLCFAWWSEGDPGAQPGQPAPPTGRPVPEAPGTLLRSVSFFCCGAGGLLLLFGLLWSVKAGTRGPQWDLYRLSRDLYHLTVEPSEKESYRTPELVAIPTYEEAVHCLLAGEGLRGTRPSPPPPSYESIVFAADATSGETVPGAAGPCPGRAQTAGGR</sequence>
<keyword evidence="2" id="KW-0472">Membrane</keyword>
<dbReference type="RefSeq" id="XP_014649264.1">
    <property type="nucleotide sequence ID" value="XM_014793778.1"/>
</dbReference>
<evidence type="ECO:0000256" key="2">
    <source>
        <dbReference type="SAM" id="Phobius"/>
    </source>
</evidence>
<feature type="transmembrane region" description="Helical" evidence="2">
    <location>
        <begin position="40"/>
        <end position="69"/>
    </location>
</feature>
<dbReference type="Proteomes" id="UP000694910">
    <property type="component" value="Unplaced"/>
</dbReference>
<dbReference type="PANTHER" id="PTHR37151:SF1">
    <property type="entry name" value="TRANSMEMBRANE PROTEIN 61"/>
    <property type="match status" value="1"/>
</dbReference>
<evidence type="ECO:0000256" key="1">
    <source>
        <dbReference type="SAM" id="MobiDB-lite"/>
    </source>
</evidence>
<protein>
    <submittedName>
        <fullName evidence="4">Transmembrane protein 61</fullName>
    </submittedName>
</protein>
<keyword evidence="3" id="KW-1185">Reference proteome</keyword>
<evidence type="ECO:0000313" key="4">
    <source>
        <dbReference type="RefSeq" id="XP_014649264.1"/>
    </source>
</evidence>